<dbReference type="Gene3D" id="3.30.70.1660">
    <property type="match status" value="2"/>
</dbReference>
<evidence type="ECO:0000256" key="1">
    <source>
        <dbReference type="ARBA" id="ARBA00010835"/>
    </source>
</evidence>
<evidence type="ECO:0000259" key="4">
    <source>
        <dbReference type="PROSITE" id="PS00745"/>
    </source>
</evidence>
<accession>A0A316VEF9</accession>
<organism evidence="5 6">
    <name type="scientific">Meira miltonrushii</name>
    <dbReference type="NCBI Taxonomy" id="1280837"/>
    <lineage>
        <taxon>Eukaryota</taxon>
        <taxon>Fungi</taxon>
        <taxon>Dikarya</taxon>
        <taxon>Basidiomycota</taxon>
        <taxon>Ustilaginomycotina</taxon>
        <taxon>Exobasidiomycetes</taxon>
        <taxon>Exobasidiales</taxon>
        <taxon>Brachybasidiaceae</taxon>
        <taxon>Meira</taxon>
    </lineage>
</organism>
<evidence type="ECO:0000313" key="5">
    <source>
        <dbReference type="EMBL" id="PWN34401.1"/>
    </source>
</evidence>
<dbReference type="STRING" id="1280837.A0A316VEF9"/>
<protein>
    <submittedName>
        <fullName evidence="5">Release factor</fullName>
    </submittedName>
</protein>
<keyword evidence="3" id="KW-0648">Protein biosynthesis</keyword>
<evidence type="ECO:0000256" key="2">
    <source>
        <dbReference type="ARBA" id="ARBA00022481"/>
    </source>
</evidence>
<dbReference type="InterPro" id="IPR045853">
    <property type="entry name" value="Pep_chain_release_fac_I_sf"/>
</dbReference>
<gene>
    <name evidence="5" type="ORF">FA14DRAFT_161802</name>
</gene>
<dbReference type="GO" id="GO:0005739">
    <property type="term" value="C:mitochondrion"/>
    <property type="evidence" value="ECO:0007669"/>
    <property type="project" value="GOC"/>
</dbReference>
<dbReference type="PROSITE" id="PS00745">
    <property type="entry name" value="RF_PROK_I"/>
    <property type="match status" value="1"/>
</dbReference>
<dbReference type="GO" id="GO:0032543">
    <property type="term" value="P:mitochondrial translation"/>
    <property type="evidence" value="ECO:0007669"/>
    <property type="project" value="UniProtKB-ARBA"/>
</dbReference>
<dbReference type="AlphaFoldDB" id="A0A316VEF9"/>
<dbReference type="InParanoid" id="A0A316VEF9"/>
<reference evidence="5 6" key="1">
    <citation type="journal article" date="2018" name="Mol. Biol. Evol.">
        <title>Broad Genomic Sampling Reveals a Smut Pathogenic Ancestry of the Fungal Clade Ustilaginomycotina.</title>
        <authorList>
            <person name="Kijpornyongpan T."/>
            <person name="Mondo S.J."/>
            <person name="Barry K."/>
            <person name="Sandor L."/>
            <person name="Lee J."/>
            <person name="Lipzen A."/>
            <person name="Pangilinan J."/>
            <person name="LaButti K."/>
            <person name="Hainaut M."/>
            <person name="Henrissat B."/>
            <person name="Grigoriev I.V."/>
            <person name="Spatafora J.W."/>
            <person name="Aime M.C."/>
        </authorList>
    </citation>
    <scope>NUCLEOTIDE SEQUENCE [LARGE SCALE GENOMIC DNA]</scope>
    <source>
        <strain evidence="5 6">MCA 3882</strain>
    </source>
</reference>
<dbReference type="Proteomes" id="UP000245771">
    <property type="component" value="Unassembled WGS sequence"/>
</dbReference>
<dbReference type="FunFam" id="3.30.160.20:FF:000070">
    <property type="entry name" value="Related to MRF1-peptide chain release factor, mitochondrial"/>
    <property type="match status" value="1"/>
</dbReference>
<dbReference type="Pfam" id="PF03462">
    <property type="entry name" value="PCRF"/>
    <property type="match status" value="1"/>
</dbReference>
<dbReference type="InterPro" id="IPR050057">
    <property type="entry name" value="Prokaryotic/Mito_RF"/>
</dbReference>
<keyword evidence="6" id="KW-1185">Reference proteome</keyword>
<dbReference type="FunCoup" id="A0A316VEF9">
    <property type="interactions" value="498"/>
</dbReference>
<dbReference type="RefSeq" id="XP_025354703.1">
    <property type="nucleotide sequence ID" value="XM_025499303.1"/>
</dbReference>
<dbReference type="OrthoDB" id="2019491at2759"/>
<dbReference type="GO" id="GO:0003747">
    <property type="term" value="F:translation release factor activity"/>
    <property type="evidence" value="ECO:0007669"/>
    <property type="project" value="InterPro"/>
</dbReference>
<sequence>MLRSNIRSSIAKCSRSIRPSSRLYRQTIKCSINIQHHHFHHSPNAPLWESRSLRLQPQGRPNALKIQQRYYASEPEESDAVIGLLNLVVRKRDLLIEQERQGKGDVATAKAIGELDQAQKLHKEWKEIQKTAANLLSMTDPAVEPDEDLRQMAVAEAESTLQVIDELRKNIRAAIIPQEPVDNQSAIIEIRPGVGGQESCIFTAELARMYTRFCQNVELSFDGIPSGLQVEELSVTPADAHATGGTDAYKEVLLSVKGRGAYGLLRHEAGVHRVQRVPTTIAINKLQSSTIAIVVLPSADDDKSSSSKASLDDLVDPKDVKEEVMRSRGAGGQHVNKTESAIRLTHEPTGITVSMQDSRSQHQNRTKAWEILRARLLDRKMREEQSQVRDVRKSQIASMNRMDRIRTFNYQQDRVTDHRIPVSTNGLDDILEGDTKNGGLQYLIDSLKDHYDNLMIDGLRKEIEEEIKQLASSLGK</sequence>
<keyword evidence="2" id="KW-0488">Methylation</keyword>
<dbReference type="InterPro" id="IPR000352">
    <property type="entry name" value="Pep_chain_release_fac_I"/>
</dbReference>
<evidence type="ECO:0000313" key="6">
    <source>
        <dbReference type="Proteomes" id="UP000245771"/>
    </source>
</evidence>
<feature type="domain" description="Prokaryotic-type class I peptide chain release factors" evidence="4">
    <location>
        <begin position="326"/>
        <end position="342"/>
    </location>
</feature>
<proteinExistence type="inferred from homology"/>
<dbReference type="SUPFAM" id="SSF75620">
    <property type="entry name" value="Release factor"/>
    <property type="match status" value="1"/>
</dbReference>
<dbReference type="SMART" id="SM00937">
    <property type="entry name" value="PCRF"/>
    <property type="match status" value="1"/>
</dbReference>
<dbReference type="Pfam" id="PF00472">
    <property type="entry name" value="RF-1"/>
    <property type="match status" value="1"/>
</dbReference>
<dbReference type="GeneID" id="37021084"/>
<name>A0A316VEF9_9BASI</name>
<dbReference type="Gene3D" id="3.30.160.20">
    <property type="match status" value="1"/>
</dbReference>
<dbReference type="Gene3D" id="6.10.140.1950">
    <property type="match status" value="1"/>
</dbReference>
<dbReference type="EMBL" id="KZ819604">
    <property type="protein sequence ID" value="PWN34401.1"/>
    <property type="molecule type" value="Genomic_DNA"/>
</dbReference>
<dbReference type="InterPro" id="IPR005139">
    <property type="entry name" value="PCRF"/>
</dbReference>
<evidence type="ECO:0000256" key="3">
    <source>
        <dbReference type="ARBA" id="ARBA00022917"/>
    </source>
</evidence>
<dbReference type="PANTHER" id="PTHR43804:SF7">
    <property type="entry name" value="LD18447P"/>
    <property type="match status" value="1"/>
</dbReference>
<dbReference type="PANTHER" id="PTHR43804">
    <property type="entry name" value="LD18447P"/>
    <property type="match status" value="1"/>
</dbReference>
<comment type="similarity">
    <text evidence="1">Belongs to the prokaryotic/mitochondrial release factor family.</text>
</comment>